<reference evidence="2 3" key="1">
    <citation type="journal article" date="2015" name="Genome Biol. Evol.">
        <title>Comparative Genomics of a Bacterivorous Green Alga Reveals Evolutionary Causalities and Consequences of Phago-Mixotrophic Mode of Nutrition.</title>
        <authorList>
            <person name="Burns J.A."/>
            <person name="Paasch A."/>
            <person name="Narechania A."/>
            <person name="Kim E."/>
        </authorList>
    </citation>
    <scope>NUCLEOTIDE SEQUENCE [LARGE SCALE GENOMIC DNA]</scope>
    <source>
        <strain evidence="2 3">PLY_AMNH</strain>
    </source>
</reference>
<dbReference type="InterPro" id="IPR001660">
    <property type="entry name" value="SAM"/>
</dbReference>
<dbReference type="Proteomes" id="UP001190700">
    <property type="component" value="Unassembled WGS sequence"/>
</dbReference>
<comment type="caution">
    <text evidence="2">The sequence shown here is derived from an EMBL/GenBank/DDBJ whole genome shotgun (WGS) entry which is preliminary data.</text>
</comment>
<dbReference type="PROSITE" id="PS50105">
    <property type="entry name" value="SAM_DOMAIN"/>
    <property type="match status" value="1"/>
</dbReference>
<dbReference type="AlphaFoldDB" id="A0AAE0FX72"/>
<dbReference type="EMBL" id="LGRX02012421">
    <property type="protein sequence ID" value="KAK3267418.1"/>
    <property type="molecule type" value="Genomic_DNA"/>
</dbReference>
<name>A0AAE0FX72_9CHLO</name>
<accession>A0AAE0FX72</accession>
<dbReference type="Gene3D" id="1.10.150.50">
    <property type="entry name" value="Transcription Factor, Ets-1"/>
    <property type="match status" value="1"/>
</dbReference>
<dbReference type="Pfam" id="PF07647">
    <property type="entry name" value="SAM_2"/>
    <property type="match status" value="1"/>
</dbReference>
<evidence type="ECO:0000313" key="3">
    <source>
        <dbReference type="Proteomes" id="UP001190700"/>
    </source>
</evidence>
<proteinExistence type="predicted"/>
<feature type="domain" description="SAM" evidence="1">
    <location>
        <begin position="4"/>
        <end position="68"/>
    </location>
</feature>
<gene>
    <name evidence="2" type="ORF">CYMTET_24022</name>
</gene>
<dbReference type="InterPro" id="IPR013761">
    <property type="entry name" value="SAM/pointed_sf"/>
</dbReference>
<sequence>VGKWSVAEVSHWLIQNGFTDVAPAFETNGVDGPTLLTLDSQDLRAELGVANLNDRRKLLDQIASIRPEQK</sequence>
<organism evidence="2 3">
    <name type="scientific">Cymbomonas tetramitiformis</name>
    <dbReference type="NCBI Taxonomy" id="36881"/>
    <lineage>
        <taxon>Eukaryota</taxon>
        <taxon>Viridiplantae</taxon>
        <taxon>Chlorophyta</taxon>
        <taxon>Pyramimonadophyceae</taxon>
        <taxon>Pyramimonadales</taxon>
        <taxon>Pyramimonadaceae</taxon>
        <taxon>Cymbomonas</taxon>
    </lineage>
</organism>
<dbReference type="SUPFAM" id="SSF47769">
    <property type="entry name" value="SAM/Pointed domain"/>
    <property type="match status" value="1"/>
</dbReference>
<protein>
    <recommendedName>
        <fullName evidence="1">SAM domain-containing protein</fullName>
    </recommendedName>
</protein>
<feature type="non-terminal residue" evidence="2">
    <location>
        <position position="1"/>
    </location>
</feature>
<dbReference type="SMART" id="SM00454">
    <property type="entry name" value="SAM"/>
    <property type="match status" value="1"/>
</dbReference>
<evidence type="ECO:0000313" key="2">
    <source>
        <dbReference type="EMBL" id="KAK3267418.1"/>
    </source>
</evidence>
<evidence type="ECO:0000259" key="1">
    <source>
        <dbReference type="PROSITE" id="PS50105"/>
    </source>
</evidence>
<keyword evidence="3" id="KW-1185">Reference proteome</keyword>